<evidence type="ECO:0000313" key="2">
    <source>
        <dbReference type="EMBL" id="QDU57969.1"/>
    </source>
</evidence>
<sequence>MSDLKSPKLMYLKGGLFVAIGLISAVLMVVLTRDWRVAVLLALCVWAWCRSYYFAFYVIEHYIDGEYRFAGLIDFVRYLLGRKK</sequence>
<dbReference type="OrthoDB" id="286647at2"/>
<dbReference type="Proteomes" id="UP000315750">
    <property type="component" value="Chromosome"/>
</dbReference>
<name>A0A518ATB0_9BACT</name>
<organism evidence="2 3">
    <name type="scientific">Aeoliella mucimassa</name>
    <dbReference type="NCBI Taxonomy" id="2527972"/>
    <lineage>
        <taxon>Bacteria</taxon>
        <taxon>Pseudomonadati</taxon>
        <taxon>Planctomycetota</taxon>
        <taxon>Planctomycetia</taxon>
        <taxon>Pirellulales</taxon>
        <taxon>Lacipirellulaceae</taxon>
        <taxon>Aeoliella</taxon>
    </lineage>
</organism>
<keyword evidence="1" id="KW-0472">Membrane</keyword>
<dbReference type="AlphaFoldDB" id="A0A518ATB0"/>
<gene>
    <name evidence="2" type="ORF">Pan181_41940</name>
</gene>
<keyword evidence="3" id="KW-1185">Reference proteome</keyword>
<dbReference type="KEGG" id="amuc:Pan181_41940"/>
<dbReference type="RefSeq" id="WP_145249449.1">
    <property type="nucleotide sequence ID" value="NZ_CP036278.1"/>
</dbReference>
<dbReference type="EMBL" id="CP036278">
    <property type="protein sequence ID" value="QDU57969.1"/>
    <property type="molecule type" value="Genomic_DNA"/>
</dbReference>
<evidence type="ECO:0000313" key="3">
    <source>
        <dbReference type="Proteomes" id="UP000315750"/>
    </source>
</evidence>
<proteinExistence type="predicted"/>
<feature type="transmembrane region" description="Helical" evidence="1">
    <location>
        <begin position="12"/>
        <end position="31"/>
    </location>
</feature>
<protein>
    <submittedName>
        <fullName evidence="2">Uncharacterized protein</fullName>
    </submittedName>
</protein>
<reference evidence="2 3" key="1">
    <citation type="submission" date="2019-02" db="EMBL/GenBank/DDBJ databases">
        <title>Deep-cultivation of Planctomycetes and their phenomic and genomic characterization uncovers novel biology.</title>
        <authorList>
            <person name="Wiegand S."/>
            <person name="Jogler M."/>
            <person name="Boedeker C."/>
            <person name="Pinto D."/>
            <person name="Vollmers J."/>
            <person name="Rivas-Marin E."/>
            <person name="Kohn T."/>
            <person name="Peeters S.H."/>
            <person name="Heuer A."/>
            <person name="Rast P."/>
            <person name="Oberbeckmann S."/>
            <person name="Bunk B."/>
            <person name="Jeske O."/>
            <person name="Meyerdierks A."/>
            <person name="Storesund J.E."/>
            <person name="Kallscheuer N."/>
            <person name="Luecker S."/>
            <person name="Lage O.M."/>
            <person name="Pohl T."/>
            <person name="Merkel B.J."/>
            <person name="Hornburger P."/>
            <person name="Mueller R.-W."/>
            <person name="Bruemmer F."/>
            <person name="Labrenz M."/>
            <person name="Spormann A.M."/>
            <person name="Op den Camp H."/>
            <person name="Overmann J."/>
            <person name="Amann R."/>
            <person name="Jetten M.S.M."/>
            <person name="Mascher T."/>
            <person name="Medema M.H."/>
            <person name="Devos D.P."/>
            <person name="Kaster A.-K."/>
            <person name="Ovreas L."/>
            <person name="Rohde M."/>
            <person name="Galperin M.Y."/>
            <person name="Jogler C."/>
        </authorList>
    </citation>
    <scope>NUCLEOTIDE SEQUENCE [LARGE SCALE GENOMIC DNA]</scope>
    <source>
        <strain evidence="2 3">Pan181</strain>
    </source>
</reference>
<accession>A0A518ATB0</accession>
<keyword evidence="1" id="KW-1133">Transmembrane helix</keyword>
<evidence type="ECO:0000256" key="1">
    <source>
        <dbReference type="SAM" id="Phobius"/>
    </source>
</evidence>
<feature type="transmembrane region" description="Helical" evidence="1">
    <location>
        <begin position="37"/>
        <end position="59"/>
    </location>
</feature>
<keyword evidence="1" id="KW-0812">Transmembrane</keyword>